<protein>
    <recommendedName>
        <fullName evidence="2">histone acetyltransferase</fullName>
        <ecNumber evidence="2">2.3.1.48</ecNumber>
    </recommendedName>
</protein>
<dbReference type="SMART" id="SM01250">
    <property type="entry name" value="KAT11"/>
    <property type="match status" value="1"/>
</dbReference>
<dbReference type="GO" id="GO:0045944">
    <property type="term" value="P:positive regulation of transcription by RNA polymerase II"/>
    <property type="evidence" value="ECO:0007669"/>
    <property type="project" value="TreeGrafter"/>
</dbReference>
<name>A0A6A1VEA7_9ROSI</name>
<dbReference type="GO" id="GO:0003713">
    <property type="term" value="F:transcription coactivator activity"/>
    <property type="evidence" value="ECO:0007669"/>
    <property type="project" value="TreeGrafter"/>
</dbReference>
<evidence type="ECO:0000256" key="9">
    <source>
        <dbReference type="ARBA" id="ARBA00023242"/>
    </source>
</evidence>
<dbReference type="PANTHER" id="PTHR13808">
    <property type="entry name" value="CBP/P300-RELATED"/>
    <property type="match status" value="1"/>
</dbReference>
<keyword evidence="15" id="KW-1185">Reference proteome</keyword>
<dbReference type="SUPFAM" id="SSF57903">
    <property type="entry name" value="FYVE/PHD zinc finger"/>
    <property type="match status" value="1"/>
</dbReference>
<keyword evidence="5 10" id="KW-0863">Zinc-finger</keyword>
<evidence type="ECO:0000256" key="5">
    <source>
        <dbReference type="ARBA" id="ARBA00022771"/>
    </source>
</evidence>
<keyword evidence="3 14" id="KW-0808">Transferase</keyword>
<dbReference type="Gene3D" id="3.30.40.10">
    <property type="entry name" value="Zinc/RING finger domain, C3HC4 (zinc finger)"/>
    <property type="match status" value="1"/>
</dbReference>
<dbReference type="EMBL" id="RXIC02000024">
    <property type="protein sequence ID" value="KAB1211064.1"/>
    <property type="molecule type" value="Genomic_DNA"/>
</dbReference>
<keyword evidence="7" id="KW-0805">Transcription regulation</keyword>
<dbReference type="InterPro" id="IPR000433">
    <property type="entry name" value="Znf_ZZ"/>
</dbReference>
<feature type="region of interest" description="Disordered" evidence="11">
    <location>
        <begin position="1336"/>
        <end position="1365"/>
    </location>
</feature>
<keyword evidence="8" id="KW-0804">Transcription</keyword>
<feature type="region of interest" description="Disordered" evidence="11">
    <location>
        <begin position="716"/>
        <end position="749"/>
    </location>
</feature>
<dbReference type="InterPro" id="IPR013178">
    <property type="entry name" value="Histone_AcTrfase_Rtt109/CBP"/>
</dbReference>
<dbReference type="InterPro" id="IPR031162">
    <property type="entry name" value="CBP_P300_HAT"/>
</dbReference>
<dbReference type="PROSITE" id="PS51727">
    <property type="entry name" value="CBP_P300_HAT"/>
    <property type="match status" value="1"/>
</dbReference>
<organism evidence="14 15">
    <name type="scientific">Morella rubra</name>
    <name type="common">Chinese bayberry</name>
    <dbReference type="NCBI Taxonomy" id="262757"/>
    <lineage>
        <taxon>Eukaryota</taxon>
        <taxon>Viridiplantae</taxon>
        <taxon>Streptophyta</taxon>
        <taxon>Embryophyta</taxon>
        <taxon>Tracheophyta</taxon>
        <taxon>Spermatophyta</taxon>
        <taxon>Magnoliopsida</taxon>
        <taxon>eudicotyledons</taxon>
        <taxon>Gunneridae</taxon>
        <taxon>Pentapetalae</taxon>
        <taxon>rosids</taxon>
        <taxon>fabids</taxon>
        <taxon>Fagales</taxon>
        <taxon>Myricaceae</taxon>
        <taxon>Morella</taxon>
    </lineage>
</organism>
<dbReference type="SMART" id="SM00249">
    <property type="entry name" value="PHD"/>
    <property type="match status" value="1"/>
</dbReference>
<feature type="compositionally biased region" description="Polar residues" evidence="11">
    <location>
        <begin position="1563"/>
        <end position="1576"/>
    </location>
</feature>
<feature type="region of interest" description="Disordered" evidence="11">
    <location>
        <begin position="1442"/>
        <end position="1536"/>
    </location>
</feature>
<feature type="domain" description="ZZ-type" evidence="12">
    <location>
        <begin position="1230"/>
        <end position="1293"/>
    </location>
</feature>
<accession>A0A6A1VEA7</accession>
<feature type="compositionally biased region" description="Basic and acidic residues" evidence="11">
    <location>
        <begin position="1747"/>
        <end position="1757"/>
    </location>
</feature>
<feature type="compositionally biased region" description="Polar residues" evidence="11">
    <location>
        <begin position="1495"/>
        <end position="1507"/>
    </location>
</feature>
<evidence type="ECO:0000256" key="3">
    <source>
        <dbReference type="ARBA" id="ARBA00022679"/>
    </source>
</evidence>
<dbReference type="GO" id="GO:0031490">
    <property type="term" value="F:chromatin DNA binding"/>
    <property type="evidence" value="ECO:0007669"/>
    <property type="project" value="TreeGrafter"/>
</dbReference>
<dbReference type="EC" id="2.3.1.48" evidence="2"/>
<feature type="compositionally biased region" description="Basic and acidic residues" evidence="11">
    <location>
        <begin position="1578"/>
        <end position="1589"/>
    </location>
</feature>
<evidence type="ECO:0000256" key="7">
    <source>
        <dbReference type="ARBA" id="ARBA00023015"/>
    </source>
</evidence>
<reference evidence="14 15" key="1">
    <citation type="journal article" date="2019" name="Plant Biotechnol. J.">
        <title>The red bayberry genome and genetic basis of sex determination.</title>
        <authorList>
            <person name="Jia H.M."/>
            <person name="Jia H.J."/>
            <person name="Cai Q.L."/>
            <person name="Wang Y."/>
            <person name="Zhao H.B."/>
            <person name="Yang W.F."/>
            <person name="Wang G.Y."/>
            <person name="Li Y.H."/>
            <person name="Zhan D.L."/>
            <person name="Shen Y.T."/>
            <person name="Niu Q.F."/>
            <person name="Chang L."/>
            <person name="Qiu J."/>
            <person name="Zhao L."/>
            <person name="Xie H.B."/>
            <person name="Fu W.Y."/>
            <person name="Jin J."/>
            <person name="Li X.W."/>
            <person name="Jiao Y."/>
            <person name="Zhou C.C."/>
            <person name="Tu T."/>
            <person name="Chai C.Y."/>
            <person name="Gao J.L."/>
            <person name="Fan L.J."/>
            <person name="van de Weg E."/>
            <person name="Wang J.Y."/>
            <person name="Gao Z.S."/>
        </authorList>
    </citation>
    <scope>NUCLEOTIDE SEQUENCE [LARGE SCALE GENOMIC DNA]</scope>
    <source>
        <tissue evidence="14">Leaves</tissue>
    </source>
</reference>
<dbReference type="PANTHER" id="PTHR13808:SF53">
    <property type="entry name" value="HISTONE ACETYLTRANSFERASE HAC2"/>
    <property type="match status" value="1"/>
</dbReference>
<evidence type="ECO:0000256" key="1">
    <source>
        <dbReference type="ARBA" id="ARBA00004123"/>
    </source>
</evidence>
<dbReference type="InterPro" id="IPR011011">
    <property type="entry name" value="Znf_FYVE_PHD"/>
</dbReference>
<keyword evidence="6" id="KW-0862">Zinc</keyword>
<evidence type="ECO:0000256" key="2">
    <source>
        <dbReference type="ARBA" id="ARBA00013184"/>
    </source>
</evidence>
<evidence type="ECO:0000259" key="13">
    <source>
        <dbReference type="PROSITE" id="PS51727"/>
    </source>
</evidence>
<dbReference type="GO" id="GO:0008270">
    <property type="term" value="F:zinc ion binding"/>
    <property type="evidence" value="ECO:0007669"/>
    <property type="project" value="UniProtKB-KW"/>
</dbReference>
<feature type="compositionally biased region" description="Basic and acidic residues" evidence="11">
    <location>
        <begin position="1450"/>
        <end position="1464"/>
    </location>
</feature>
<feature type="compositionally biased region" description="Acidic residues" evidence="11">
    <location>
        <begin position="1758"/>
        <end position="1775"/>
    </location>
</feature>
<dbReference type="SUPFAM" id="SSF57850">
    <property type="entry name" value="RING/U-box"/>
    <property type="match status" value="1"/>
</dbReference>
<gene>
    <name evidence="14" type="ORF">CJ030_MR6G018050</name>
</gene>
<keyword evidence="4" id="KW-0479">Metal-binding</keyword>
<dbReference type="Proteomes" id="UP000516437">
    <property type="component" value="Chromosome 6"/>
</dbReference>
<dbReference type="GO" id="GO:0000123">
    <property type="term" value="C:histone acetyltransferase complex"/>
    <property type="evidence" value="ECO:0007669"/>
    <property type="project" value="TreeGrafter"/>
</dbReference>
<feature type="compositionally biased region" description="Basic residues" evidence="11">
    <location>
        <begin position="1526"/>
        <end position="1536"/>
    </location>
</feature>
<dbReference type="InterPro" id="IPR013083">
    <property type="entry name" value="Znf_RING/FYVE/PHD"/>
</dbReference>
<evidence type="ECO:0000256" key="4">
    <source>
        <dbReference type="ARBA" id="ARBA00022723"/>
    </source>
</evidence>
<dbReference type="PROSITE" id="PS50135">
    <property type="entry name" value="ZF_ZZ_2"/>
    <property type="match status" value="1"/>
</dbReference>
<evidence type="ECO:0000313" key="15">
    <source>
        <dbReference type="Proteomes" id="UP000516437"/>
    </source>
</evidence>
<evidence type="ECO:0000313" key="14">
    <source>
        <dbReference type="EMBL" id="KAB1211064.1"/>
    </source>
</evidence>
<keyword evidence="9" id="KW-0539">Nucleus</keyword>
<dbReference type="OrthoDB" id="673795at2759"/>
<proteinExistence type="predicted"/>
<feature type="region of interest" description="Disordered" evidence="11">
    <location>
        <begin position="1557"/>
        <end position="1643"/>
    </location>
</feature>
<sequence>MGIRNLTSEMVLAPEETQIINTFFDLDDLFQQDVYNLILSKKVAKDLIYIPLATPATMPGLHGYFNSESDFLMEMSRKMVIEFAICNVENMVSTRRTSNLANKMVLAPEETRIINTSSDLDWCFLQQNVYDPLFNQDLTYTPLTIPTTTPNLSLSHGYHNSGVLEFPSYFFKNASTDATENNMVMVIVFAACDVENVVSTTLTSNLADEMVFAPEETRTINRSSDMDWCFLQQNVYDPLFNQKVPEDLTYTPLTIPATMPNLSYLQNVVSTMRISNLAGEMVFAPEETRTINRSSDMDWCFLQQNVYYPISSQKLAKISQTCAIETLLQLKKILIVFVAFDVENVVSAMRTSNLAGEIVLAPEQTRTISTSFDLDWCFLQQNVYDSIFNQKVPEDFTYTPLTIPATMPDLSFPHDYLNSENVVLAMRTSNLSSEMVLAHETRTISTSSDLDWCFLQKNVYGPIFNQKVPEDLTYTPLTIPATMSDLSLPHDYLNSENVVSTMRTSNLADEMVLAPEETRTINTSSNLDWYFLQQNVYDLIFNQKVPEDLTYTPLTIPATMSDLSLPHYYLNSENVVAPMGISNFASEMVLGLEETSTITLCSDVDKFDASLSSKGGPDSPQGNQKYNSKALSKFHFQGRQLDHVEYYKKTWPISRVGINKGLAEPNAENCVDMLPPSKRLKLEYPLYTSAYKNENAHPLVLQPYAPEALLNLQQQAESHFQPERTASGLPRDSNCRGHDDPNVENSVDMLPPFKRRKTEDRWCASSYENETAHLLAPLVVELCAPEGLLSLHRQPKCHFLQNRNADGPLRDWNYGGFDGPNAHNAIDMLSPSENETSHPQVPCLVQTSSHTGLVSLQQQSESPVSINLEVMKVKTEPLTNSMRDSEGFVSCHKPEDIYPKELSIDHKKDGVLVRTEMYQTEQEKENKSIALETSCEKVIPSEYVKIKGVSLTEFFTAEQIKEHIQSLRQCVDKWVQCDKCEGWQHQICALFNDKSDLEGKYKYICPNCRLQELEIGECVGLPKVAVFGAKDLPSTKLSNHIEQRLFRNLKQEKEERAKVAGKNLDEIGYLDYCKKRGFASCYIWACPPLKGEDYILYCHPEIQKTPKSDKLRHWYQLMLRKAAREKIVINCTNLYDHFFVLTEEYQRKVTAARLPYFDGDYWSCAAENVINSIEEESIRDSQRKVKQVVTNRNLRAMERASPGSTMKDIILMQKLGEKILPIKEDLLVVHLQSVCMHCQEVILSKQQWVCSQCKNFRLCERCHEVEKSLNRMDRHTSIYGEKHVLSKVMVDNVPSNTKDEDQFAIRMLWFTRDGNVRSAWSLLFMLHAIKKKVPSTHHGIGSEEAPQKGSHVHTSKHEEREIENAEVLSRPRLADIHVKEGGHGNVDAFDRQNSQISPVVGGSRSPVSGGTVSWLRKCTSKIFKFSPIKKFEVTAAQNSMEDAPLPCQHVDMEEPTRRVSRTDNDAELSLGVATDSFDVQRIQSDNSIREVEASQDPSANDRSNINSKVPEVAEDSQLSDLNGGQHKFRKRGRPRVYRTRSVKAVVNDAKAILGEALEANESDYPNGNPEDSTCNAESHGDSGLADKRLPRNVRKRNRPQTSQIMGEEHDAEDSEGRSDSVVAGQLRKRRQKISPAVQTPGEKRYNLRKPKTGAAVTSARARSDLSKENTDGVRLMREEILFSKAAPAHSIGSASENGGSTHFVRCGKAADAQAGDADTTKNVAENLAMSEEVNGTPEGAGEYGDGDEYRSESRGDDAAEGDIGDRDDEDDDEESEHPGEVSIGKKLWTFFTT</sequence>
<dbReference type="Pfam" id="PF08214">
    <property type="entry name" value="HAT_KAT11"/>
    <property type="match status" value="1"/>
</dbReference>
<dbReference type="GO" id="GO:0005634">
    <property type="term" value="C:nucleus"/>
    <property type="evidence" value="ECO:0007669"/>
    <property type="project" value="UniProtKB-SubCell"/>
</dbReference>
<dbReference type="GO" id="GO:0004402">
    <property type="term" value="F:histone acetyltransferase activity"/>
    <property type="evidence" value="ECO:0007669"/>
    <property type="project" value="InterPro"/>
</dbReference>
<comment type="caution">
    <text evidence="14">The sequence shown here is derived from an EMBL/GenBank/DDBJ whole genome shotgun (WGS) entry which is preliminary data.</text>
</comment>
<evidence type="ECO:0000256" key="6">
    <source>
        <dbReference type="ARBA" id="ARBA00022833"/>
    </source>
</evidence>
<feature type="region of interest" description="Disordered" evidence="11">
    <location>
        <begin position="1650"/>
        <end position="1669"/>
    </location>
</feature>
<evidence type="ECO:0000259" key="12">
    <source>
        <dbReference type="PROSITE" id="PS50135"/>
    </source>
</evidence>
<evidence type="ECO:0000256" key="10">
    <source>
        <dbReference type="PROSITE-ProRule" id="PRU00228"/>
    </source>
</evidence>
<feature type="region of interest" description="Disordered" evidence="11">
    <location>
        <begin position="1727"/>
        <end position="1793"/>
    </location>
</feature>
<dbReference type="GO" id="GO:0005667">
    <property type="term" value="C:transcription regulator complex"/>
    <property type="evidence" value="ECO:0007669"/>
    <property type="project" value="TreeGrafter"/>
</dbReference>
<evidence type="ECO:0000256" key="11">
    <source>
        <dbReference type="SAM" id="MobiDB-lite"/>
    </source>
</evidence>
<dbReference type="InterPro" id="IPR001965">
    <property type="entry name" value="Znf_PHD"/>
</dbReference>
<comment type="subcellular location">
    <subcellularLocation>
        <location evidence="1">Nucleus</location>
    </subcellularLocation>
</comment>
<feature type="domain" description="CBP/p300-type HAT" evidence="13">
    <location>
        <begin position="941"/>
        <end position="1348"/>
    </location>
</feature>
<evidence type="ECO:0000256" key="8">
    <source>
        <dbReference type="ARBA" id="ARBA00023163"/>
    </source>
</evidence>